<name>A0A1G9ZJZ0_9BACI</name>
<dbReference type="NCBIfam" id="TIGR04086">
    <property type="entry name" value="TIGR04086_membr"/>
    <property type="match status" value="1"/>
</dbReference>
<reference evidence="2 3" key="1">
    <citation type="submission" date="2016-10" db="EMBL/GenBank/DDBJ databases">
        <authorList>
            <person name="de Groot N.N."/>
        </authorList>
    </citation>
    <scope>NUCLEOTIDE SEQUENCE [LARGE SCALE GENOMIC DNA]</scope>
    <source>
        <strain evidence="2 3">CGMCC 1.3442</strain>
    </source>
</reference>
<dbReference type="Pfam" id="PF12670">
    <property type="entry name" value="DUF3792"/>
    <property type="match status" value="1"/>
</dbReference>
<organism evidence="2 3">
    <name type="scientific">Tenuibacillus multivorans</name>
    <dbReference type="NCBI Taxonomy" id="237069"/>
    <lineage>
        <taxon>Bacteria</taxon>
        <taxon>Bacillati</taxon>
        <taxon>Bacillota</taxon>
        <taxon>Bacilli</taxon>
        <taxon>Bacillales</taxon>
        <taxon>Bacillaceae</taxon>
        <taxon>Tenuibacillus</taxon>
    </lineage>
</organism>
<sequence>MGDRMKASLVGVVAIIGFMLVCSLIIALIVNFSSMSDSAFRWTSFITSVLVLMIGGFIGGRKTEEKGWMTGVIVGVIYTIGIVLYQFLAQNTWMYDSQLLYFLIFIIAATVGSMLGVNTRKT</sequence>
<feature type="transmembrane region" description="Helical" evidence="1">
    <location>
        <begin position="42"/>
        <end position="60"/>
    </location>
</feature>
<protein>
    <submittedName>
        <fullName evidence="2">Putative membrane protein, TIGR04086 family</fullName>
    </submittedName>
</protein>
<dbReference type="STRING" id="237069.SAMN05216498_1724"/>
<dbReference type="Proteomes" id="UP000199334">
    <property type="component" value="Unassembled WGS sequence"/>
</dbReference>
<keyword evidence="1" id="KW-0812">Transmembrane</keyword>
<evidence type="ECO:0000313" key="2">
    <source>
        <dbReference type="EMBL" id="SDN21407.1"/>
    </source>
</evidence>
<feature type="transmembrane region" description="Helical" evidence="1">
    <location>
        <begin position="7"/>
        <end position="30"/>
    </location>
</feature>
<dbReference type="AlphaFoldDB" id="A0A1G9ZJZ0"/>
<dbReference type="InterPro" id="IPR023804">
    <property type="entry name" value="DUF3792_TM"/>
</dbReference>
<feature type="transmembrane region" description="Helical" evidence="1">
    <location>
        <begin position="67"/>
        <end position="87"/>
    </location>
</feature>
<dbReference type="EMBL" id="FNIG01000003">
    <property type="protein sequence ID" value="SDN21407.1"/>
    <property type="molecule type" value="Genomic_DNA"/>
</dbReference>
<evidence type="ECO:0000313" key="3">
    <source>
        <dbReference type="Proteomes" id="UP000199334"/>
    </source>
</evidence>
<keyword evidence="3" id="KW-1185">Reference proteome</keyword>
<keyword evidence="1" id="KW-1133">Transmembrane helix</keyword>
<dbReference type="OrthoDB" id="2988991at2"/>
<dbReference type="RefSeq" id="WP_093856196.1">
    <property type="nucleotide sequence ID" value="NZ_BJVZ01000012.1"/>
</dbReference>
<keyword evidence="1" id="KW-0472">Membrane</keyword>
<feature type="transmembrane region" description="Helical" evidence="1">
    <location>
        <begin position="99"/>
        <end position="117"/>
    </location>
</feature>
<accession>A0A1G9ZJZ0</accession>
<proteinExistence type="predicted"/>
<gene>
    <name evidence="2" type="ORF">SAMN05216498_1724</name>
</gene>
<evidence type="ECO:0000256" key="1">
    <source>
        <dbReference type="SAM" id="Phobius"/>
    </source>
</evidence>